<dbReference type="Gene3D" id="3.40.390.10">
    <property type="entry name" value="Collagenase (Catalytic Domain)"/>
    <property type="match status" value="1"/>
</dbReference>
<name>A0AAE0ZQG3_9GAST</name>
<sequence>MVGVNNIDIRYRTISDPDIAIRTKVTFWKVLKTDAEDDFIEDLISSGTFDPMQGVNAFRNWIQDSSNGIPNADHYMYFTGVWATYISNADHYMYFTGFSLRGAIGYAYFDRVCTASGVSITFVCVSRQREKRLLDDTYNVMNAGGLPVPASVTGESLEVCLSQPQSRGILGSLPVPASVTGNPWRFACPSLSHGGLPVPASVTGNPWRFSKCSIASFKSYLSSVSCTEPQNTGSTDTLPTPTGNARPGIALDRDDQCRQSYRNSASSYCSTAQDQQGGESELCRGMYCTEPGDPSLCGVIVPLEYTSCGSGKWCRVGFCLDEGVEPTNPPPGPPGPYTIFDCFPFLLRFDLLGLIICLRNVLSR</sequence>
<dbReference type="GO" id="GO:0046872">
    <property type="term" value="F:metal ion binding"/>
    <property type="evidence" value="ECO:0007669"/>
    <property type="project" value="UniProtKB-KW"/>
</dbReference>
<dbReference type="Proteomes" id="UP001283361">
    <property type="component" value="Unassembled WGS sequence"/>
</dbReference>
<dbReference type="InterPro" id="IPR041645">
    <property type="entry name" value="ADAMTS_CR_2"/>
</dbReference>
<evidence type="ECO:0000256" key="4">
    <source>
        <dbReference type="ARBA" id="ARBA00023157"/>
    </source>
</evidence>
<gene>
    <name evidence="8" type="ORF">RRG08_067132</name>
</gene>
<keyword evidence="4" id="KW-1015">Disulfide bond</keyword>
<dbReference type="EMBL" id="JAWDGP010003537">
    <property type="protein sequence ID" value="KAK3773418.1"/>
    <property type="molecule type" value="Genomic_DNA"/>
</dbReference>
<dbReference type="AlphaFoldDB" id="A0AAE0ZQG3"/>
<feature type="compositionally biased region" description="Polar residues" evidence="6">
    <location>
        <begin position="230"/>
        <end position="243"/>
    </location>
</feature>
<keyword evidence="3" id="KW-0862">Zinc</keyword>
<evidence type="ECO:0000256" key="5">
    <source>
        <dbReference type="ARBA" id="ARBA00023180"/>
    </source>
</evidence>
<keyword evidence="5" id="KW-0325">Glycoprotein</keyword>
<feature type="domain" description="ADAMTS cysteine-rich" evidence="7">
    <location>
        <begin position="247"/>
        <end position="320"/>
    </location>
</feature>
<accession>A0AAE0ZQG3</accession>
<comment type="caution">
    <text evidence="8">The sequence shown here is derived from an EMBL/GenBank/DDBJ whole genome shotgun (WGS) entry which is preliminary data.</text>
</comment>
<dbReference type="InterPro" id="IPR024079">
    <property type="entry name" value="MetalloPept_cat_dom_sf"/>
</dbReference>
<evidence type="ECO:0000313" key="9">
    <source>
        <dbReference type="Proteomes" id="UP001283361"/>
    </source>
</evidence>
<evidence type="ECO:0000256" key="1">
    <source>
        <dbReference type="ARBA" id="ARBA00022723"/>
    </source>
</evidence>
<keyword evidence="2" id="KW-0378">Hydrolase</keyword>
<keyword evidence="9" id="KW-1185">Reference proteome</keyword>
<dbReference type="EMBL" id="JAWDGP010003537">
    <property type="protein sequence ID" value="KAK3773417.1"/>
    <property type="molecule type" value="Genomic_DNA"/>
</dbReference>
<evidence type="ECO:0000313" key="8">
    <source>
        <dbReference type="EMBL" id="KAK3773418.1"/>
    </source>
</evidence>
<protein>
    <recommendedName>
        <fullName evidence="7">ADAMTS cysteine-rich domain-containing protein</fullName>
    </recommendedName>
</protein>
<reference evidence="8" key="1">
    <citation type="journal article" date="2023" name="G3 (Bethesda)">
        <title>A reference genome for the long-term kleptoplast-retaining sea slug Elysia crispata morphotype clarki.</title>
        <authorList>
            <person name="Eastman K.E."/>
            <person name="Pendleton A.L."/>
            <person name="Shaikh M.A."/>
            <person name="Suttiyut T."/>
            <person name="Ogas R."/>
            <person name="Tomko P."/>
            <person name="Gavelis G."/>
            <person name="Widhalm J.R."/>
            <person name="Wisecaver J.H."/>
        </authorList>
    </citation>
    <scope>NUCLEOTIDE SEQUENCE</scope>
    <source>
        <strain evidence="8">ECLA1</strain>
    </source>
</reference>
<evidence type="ECO:0000256" key="3">
    <source>
        <dbReference type="ARBA" id="ARBA00022833"/>
    </source>
</evidence>
<evidence type="ECO:0000259" key="7">
    <source>
        <dbReference type="Pfam" id="PF17771"/>
    </source>
</evidence>
<organism evidence="8 9">
    <name type="scientific">Elysia crispata</name>
    <name type="common">lettuce slug</name>
    <dbReference type="NCBI Taxonomy" id="231223"/>
    <lineage>
        <taxon>Eukaryota</taxon>
        <taxon>Metazoa</taxon>
        <taxon>Spiralia</taxon>
        <taxon>Lophotrochozoa</taxon>
        <taxon>Mollusca</taxon>
        <taxon>Gastropoda</taxon>
        <taxon>Heterobranchia</taxon>
        <taxon>Euthyneura</taxon>
        <taxon>Panpulmonata</taxon>
        <taxon>Sacoglossa</taxon>
        <taxon>Placobranchoidea</taxon>
        <taxon>Plakobranchidae</taxon>
        <taxon>Elysia</taxon>
    </lineage>
</organism>
<dbReference type="Pfam" id="PF17771">
    <property type="entry name" value="ADAMTS_CR_2"/>
    <property type="match status" value="1"/>
</dbReference>
<evidence type="ECO:0000256" key="2">
    <source>
        <dbReference type="ARBA" id="ARBA00022801"/>
    </source>
</evidence>
<dbReference type="GO" id="GO:0008237">
    <property type="term" value="F:metallopeptidase activity"/>
    <property type="evidence" value="ECO:0007669"/>
    <property type="project" value="InterPro"/>
</dbReference>
<dbReference type="EMBL" id="JAWDGP010003537">
    <property type="protein sequence ID" value="KAK3773419.1"/>
    <property type="molecule type" value="Genomic_DNA"/>
</dbReference>
<proteinExistence type="predicted"/>
<dbReference type="Gene3D" id="3.40.1620.60">
    <property type="match status" value="1"/>
</dbReference>
<dbReference type="EMBL" id="JAWDGP010003537">
    <property type="protein sequence ID" value="KAK3773420.1"/>
    <property type="molecule type" value="Genomic_DNA"/>
</dbReference>
<evidence type="ECO:0000256" key="6">
    <source>
        <dbReference type="SAM" id="MobiDB-lite"/>
    </source>
</evidence>
<dbReference type="EMBL" id="JAWDGP010003537">
    <property type="protein sequence ID" value="KAK3773421.1"/>
    <property type="molecule type" value="Genomic_DNA"/>
</dbReference>
<keyword evidence="1" id="KW-0479">Metal-binding</keyword>
<feature type="region of interest" description="Disordered" evidence="6">
    <location>
        <begin position="230"/>
        <end position="250"/>
    </location>
</feature>